<evidence type="ECO:0008006" key="2">
    <source>
        <dbReference type="Google" id="ProtNLM"/>
    </source>
</evidence>
<dbReference type="AlphaFoldDB" id="X0TGQ4"/>
<organism evidence="1">
    <name type="scientific">marine sediment metagenome</name>
    <dbReference type="NCBI Taxonomy" id="412755"/>
    <lineage>
        <taxon>unclassified sequences</taxon>
        <taxon>metagenomes</taxon>
        <taxon>ecological metagenomes</taxon>
    </lineage>
</organism>
<feature type="non-terminal residue" evidence="1">
    <location>
        <position position="1"/>
    </location>
</feature>
<name>X0TGQ4_9ZZZZ</name>
<protein>
    <recommendedName>
        <fullName evidence="2">Phosphatidylinositol-specific phospholipase C X domain-containing protein</fullName>
    </recommendedName>
</protein>
<dbReference type="GO" id="GO:0008081">
    <property type="term" value="F:phosphoric diester hydrolase activity"/>
    <property type="evidence" value="ECO:0007669"/>
    <property type="project" value="InterPro"/>
</dbReference>
<dbReference type="GO" id="GO:0006629">
    <property type="term" value="P:lipid metabolic process"/>
    <property type="evidence" value="ECO:0007669"/>
    <property type="project" value="InterPro"/>
</dbReference>
<dbReference type="EMBL" id="BARS01011665">
    <property type="protein sequence ID" value="GAF92404.1"/>
    <property type="molecule type" value="Genomic_DNA"/>
</dbReference>
<reference evidence="1" key="1">
    <citation type="journal article" date="2014" name="Front. Microbiol.">
        <title>High frequency of phylogenetically diverse reductive dehalogenase-homologous genes in deep subseafloor sedimentary metagenomes.</title>
        <authorList>
            <person name="Kawai M."/>
            <person name="Futagami T."/>
            <person name="Toyoda A."/>
            <person name="Takaki Y."/>
            <person name="Nishi S."/>
            <person name="Hori S."/>
            <person name="Arai W."/>
            <person name="Tsubouchi T."/>
            <person name="Morono Y."/>
            <person name="Uchiyama I."/>
            <person name="Ito T."/>
            <person name="Fujiyama A."/>
            <person name="Inagaki F."/>
            <person name="Takami H."/>
        </authorList>
    </citation>
    <scope>NUCLEOTIDE SEQUENCE</scope>
    <source>
        <strain evidence="1">Expedition CK06-06</strain>
    </source>
</reference>
<evidence type="ECO:0000313" key="1">
    <source>
        <dbReference type="EMBL" id="GAF92404.1"/>
    </source>
</evidence>
<dbReference type="Gene3D" id="3.20.20.190">
    <property type="entry name" value="Phosphatidylinositol (PI) phosphodiesterase"/>
    <property type="match status" value="1"/>
</dbReference>
<dbReference type="SUPFAM" id="SSF51695">
    <property type="entry name" value="PLC-like phosphodiesterases"/>
    <property type="match status" value="1"/>
</dbReference>
<sequence length="259" mass="29486">YYIQRQMNLYKANCKVLKKVYDSSPTLVSLSSNTTYLLRDYYIKTAYNCCSSGQFKNDFVALCALQTCIQQGVRCLDFEIYSINDQPVIAASSIDDFTVKETYNYVKTADAFNTILNMAFSNQHCPNASDPLILHFRMMSKNVPMYNTLANQIGAILNSRTLGRDYSFENDGKNLGALPIKNFLGKIIIIADASNPLYQKTKLDEYVNMASGSPFMRIMHYQQLKYTQDLTLTEFNKQNMSIVLPDWSANDNNPNFNIA</sequence>
<accession>X0TGQ4</accession>
<dbReference type="InterPro" id="IPR017946">
    <property type="entry name" value="PLC-like_Pdiesterase_TIM-brl"/>
</dbReference>
<dbReference type="PROSITE" id="PS50007">
    <property type="entry name" value="PIPLC_X_DOMAIN"/>
    <property type="match status" value="1"/>
</dbReference>
<feature type="non-terminal residue" evidence="1">
    <location>
        <position position="259"/>
    </location>
</feature>
<proteinExistence type="predicted"/>
<gene>
    <name evidence="1" type="ORF">S01H1_21130</name>
</gene>
<comment type="caution">
    <text evidence="1">The sequence shown here is derived from an EMBL/GenBank/DDBJ whole genome shotgun (WGS) entry which is preliminary data.</text>
</comment>